<keyword evidence="10" id="KW-1185">Reference proteome</keyword>
<dbReference type="GO" id="GO:0009847">
    <property type="term" value="P:spore germination"/>
    <property type="evidence" value="ECO:0007669"/>
    <property type="project" value="InterPro"/>
</dbReference>
<dbReference type="EMBL" id="CP003179">
    <property type="protein sequence ID" value="AEW06409.1"/>
    <property type="molecule type" value="Genomic_DNA"/>
</dbReference>
<name>G8TZS9_SULAD</name>
<comment type="subcellular location">
    <subcellularLocation>
        <location evidence="1">Membrane</location>
        <topology evidence="1">Multi-pass membrane protein</topology>
    </subcellularLocation>
</comment>
<dbReference type="Proteomes" id="UP000005439">
    <property type="component" value="Chromosome"/>
</dbReference>
<sequence>MNIRISLRQLTGIQMMSILPTTLVFLPGLTFHTATTGAFYAVLLASVVGWALNRIITRSCLGESPVTGFPAHFGPFLGRILLGIYGLGITTGLISIGNELMTFIQASVLPRTPDWAIAGLVWPVAWVLADGGYEGIARMTDILVIGFIVVSLVVALPLFGYIRLSHFVPYWPPQGSTLLAAVWIPASFLGETVIGVAFVDGARDLSPKARQQALMAGAWLTTDIFIGLIMTLWGVLGAQFAAQTTFPLLEAIRDIRVGQFLSRFDLLFVPLWVGLIELKLGIWIFAAGTALARSVGIGPIRLWFGLVSFVPLVMAALLFPSVAGRISFLRWSWADTAYPTLVLVMGLHGLVGWIKRRHAHG</sequence>
<gene>
    <name evidence="9" type="ordered locus">Sulac_2948</name>
</gene>
<comment type="similarity">
    <text evidence="2">Belongs to the amino acid-polyamine-organocation (APC) superfamily. Spore germination protein (SGP) (TC 2.A.3.9) family.</text>
</comment>
<protein>
    <submittedName>
        <fullName evidence="9">Spore germination protein</fullName>
    </submittedName>
</protein>
<dbReference type="PANTHER" id="PTHR34975">
    <property type="entry name" value="SPORE GERMINATION PROTEIN A2"/>
    <property type="match status" value="1"/>
</dbReference>
<accession>G8TZS9</accession>
<dbReference type="PATRIC" id="fig|679936.5.peg.3040"/>
<dbReference type="GO" id="GO:0016020">
    <property type="term" value="C:membrane"/>
    <property type="evidence" value="ECO:0007669"/>
    <property type="project" value="UniProtKB-SubCell"/>
</dbReference>
<dbReference type="KEGG" id="sap:Sulac_2948"/>
<feature type="transmembrane region" description="Helical" evidence="8">
    <location>
        <begin position="214"/>
        <end position="236"/>
    </location>
</feature>
<reference evidence="10" key="1">
    <citation type="submission" date="2011-12" db="EMBL/GenBank/DDBJ databases">
        <title>The complete genome of chromosome of Sulfobacillus acidophilus DSM 10332.</title>
        <authorList>
            <person name="Lucas S."/>
            <person name="Han J."/>
            <person name="Lapidus A."/>
            <person name="Bruce D."/>
            <person name="Goodwin L."/>
            <person name="Pitluck S."/>
            <person name="Peters L."/>
            <person name="Kyrpides N."/>
            <person name="Mavromatis K."/>
            <person name="Ivanova N."/>
            <person name="Mikhailova N."/>
            <person name="Chertkov O."/>
            <person name="Saunders E."/>
            <person name="Detter J.C."/>
            <person name="Tapia R."/>
            <person name="Han C."/>
            <person name="Land M."/>
            <person name="Hauser L."/>
            <person name="Markowitz V."/>
            <person name="Cheng J.-F."/>
            <person name="Hugenholtz P."/>
            <person name="Woyke T."/>
            <person name="Wu D."/>
            <person name="Pukall R."/>
            <person name="Gehrich-Schroeter G."/>
            <person name="Schneider S."/>
            <person name="Klenk H.-P."/>
            <person name="Eisen J.A."/>
        </authorList>
    </citation>
    <scope>NUCLEOTIDE SEQUENCE [LARGE SCALE GENOMIC DNA]</scope>
    <source>
        <strain evidence="10">ATCC 700253 / DSM 10332 / NAL</strain>
    </source>
</reference>
<evidence type="ECO:0000256" key="3">
    <source>
        <dbReference type="ARBA" id="ARBA00022448"/>
    </source>
</evidence>
<evidence type="ECO:0000256" key="7">
    <source>
        <dbReference type="ARBA" id="ARBA00023136"/>
    </source>
</evidence>
<keyword evidence="7 8" id="KW-0472">Membrane</keyword>
<evidence type="ECO:0000313" key="10">
    <source>
        <dbReference type="Proteomes" id="UP000005439"/>
    </source>
</evidence>
<feature type="transmembrane region" description="Helical" evidence="8">
    <location>
        <begin position="303"/>
        <end position="324"/>
    </location>
</feature>
<organism evidence="9 10">
    <name type="scientific">Sulfobacillus acidophilus (strain ATCC 700253 / DSM 10332 / NAL)</name>
    <dbReference type="NCBI Taxonomy" id="679936"/>
    <lineage>
        <taxon>Bacteria</taxon>
        <taxon>Bacillati</taxon>
        <taxon>Bacillota</taxon>
        <taxon>Clostridia</taxon>
        <taxon>Eubacteriales</taxon>
        <taxon>Clostridiales Family XVII. Incertae Sedis</taxon>
        <taxon>Sulfobacillus</taxon>
    </lineage>
</organism>
<evidence type="ECO:0000256" key="8">
    <source>
        <dbReference type="SAM" id="Phobius"/>
    </source>
</evidence>
<reference evidence="9 10" key="2">
    <citation type="journal article" date="2012" name="Stand. Genomic Sci.">
        <title>Complete genome sequence of the moderately thermophilic mineral-sulfide-oxidizing firmicute Sulfobacillus acidophilus type strain (NAL(T)).</title>
        <authorList>
            <person name="Anderson I."/>
            <person name="Chertkov O."/>
            <person name="Chen A."/>
            <person name="Saunders E."/>
            <person name="Lapidus A."/>
            <person name="Nolan M."/>
            <person name="Lucas S."/>
            <person name="Hammon N."/>
            <person name="Deshpande S."/>
            <person name="Cheng J.F."/>
            <person name="Han C."/>
            <person name="Tapia R."/>
            <person name="Goodwin L.A."/>
            <person name="Pitluck S."/>
            <person name="Liolios K."/>
            <person name="Pagani I."/>
            <person name="Ivanova N."/>
            <person name="Mikhailova N."/>
            <person name="Pati A."/>
            <person name="Palaniappan K."/>
            <person name="Land M."/>
            <person name="Pan C."/>
            <person name="Rohde M."/>
            <person name="Pukall R."/>
            <person name="Goker M."/>
            <person name="Detter J.C."/>
            <person name="Woyke T."/>
            <person name="Bristow J."/>
            <person name="Eisen J.A."/>
            <person name="Markowitz V."/>
            <person name="Hugenholtz P."/>
            <person name="Kyrpides N.C."/>
            <person name="Klenk H.P."/>
            <person name="Mavromatis K."/>
        </authorList>
    </citation>
    <scope>NUCLEOTIDE SEQUENCE [LARGE SCALE GENOMIC DNA]</scope>
    <source>
        <strain evidence="10">ATCC 700253 / DSM 10332 / NAL</strain>
    </source>
</reference>
<dbReference type="AlphaFoldDB" id="G8TZS9"/>
<dbReference type="Pfam" id="PF03845">
    <property type="entry name" value="Spore_permease"/>
    <property type="match status" value="1"/>
</dbReference>
<keyword evidence="5 8" id="KW-0812">Transmembrane</keyword>
<evidence type="ECO:0000256" key="6">
    <source>
        <dbReference type="ARBA" id="ARBA00022989"/>
    </source>
</evidence>
<keyword evidence="4" id="KW-0309">Germination</keyword>
<dbReference type="STRING" id="679936.Sulac_2948"/>
<feature type="transmembrane region" description="Helical" evidence="8">
    <location>
        <begin position="271"/>
        <end position="291"/>
    </location>
</feature>
<dbReference type="InterPro" id="IPR004761">
    <property type="entry name" value="Spore_GerAB"/>
</dbReference>
<evidence type="ECO:0000256" key="2">
    <source>
        <dbReference type="ARBA" id="ARBA00007998"/>
    </source>
</evidence>
<feature type="transmembrane region" description="Helical" evidence="8">
    <location>
        <begin position="336"/>
        <end position="354"/>
    </location>
</feature>
<keyword evidence="3" id="KW-0813">Transport</keyword>
<feature type="transmembrane region" description="Helical" evidence="8">
    <location>
        <begin position="76"/>
        <end position="95"/>
    </location>
</feature>
<evidence type="ECO:0000256" key="5">
    <source>
        <dbReference type="ARBA" id="ARBA00022692"/>
    </source>
</evidence>
<evidence type="ECO:0000313" key="9">
    <source>
        <dbReference type="EMBL" id="AEW06409.1"/>
    </source>
</evidence>
<proteinExistence type="inferred from homology"/>
<feature type="transmembrane region" description="Helical" evidence="8">
    <location>
        <begin position="142"/>
        <end position="162"/>
    </location>
</feature>
<evidence type="ECO:0000256" key="1">
    <source>
        <dbReference type="ARBA" id="ARBA00004141"/>
    </source>
</evidence>
<dbReference type="PANTHER" id="PTHR34975:SF2">
    <property type="entry name" value="SPORE GERMINATION PROTEIN A2"/>
    <property type="match status" value="1"/>
</dbReference>
<keyword evidence="6 8" id="KW-1133">Transmembrane helix</keyword>
<evidence type="ECO:0000256" key="4">
    <source>
        <dbReference type="ARBA" id="ARBA00022544"/>
    </source>
</evidence>
<dbReference type="HOGENOM" id="CLU_767107_0_0_9"/>
<feature type="transmembrane region" description="Helical" evidence="8">
    <location>
        <begin position="182"/>
        <end position="202"/>
    </location>
</feature>